<sequence>MSLLKTENEEPKVIDLRDYQCPQLFVQFKWQLKSLCVGRIRFVYSDAQDMSDVKRYLCGHSYHHAFLNEGTFNYIEVHVTDV</sequence>
<dbReference type="EMBL" id="AUYC01000020">
    <property type="protein sequence ID" value="KZN64750.1"/>
    <property type="molecule type" value="Genomic_DNA"/>
</dbReference>
<dbReference type="RefSeq" id="WP_063367361.1">
    <property type="nucleotide sequence ID" value="NZ_AUYC01000020.1"/>
</dbReference>
<organism evidence="1 2">
    <name type="scientific">Pseudoalteromonas luteoviolacea CPMOR-1</name>
    <dbReference type="NCBI Taxonomy" id="1365248"/>
    <lineage>
        <taxon>Bacteria</taxon>
        <taxon>Pseudomonadati</taxon>
        <taxon>Pseudomonadota</taxon>
        <taxon>Gammaproteobacteria</taxon>
        <taxon>Alteromonadales</taxon>
        <taxon>Pseudoalteromonadaceae</taxon>
        <taxon>Pseudoalteromonas</taxon>
    </lineage>
</organism>
<gene>
    <name evidence="1" type="ORF">N473_13235</name>
</gene>
<dbReference type="Proteomes" id="UP000076486">
    <property type="component" value="Unassembled WGS sequence"/>
</dbReference>
<protein>
    <submittedName>
        <fullName evidence="1">Uncharacterized protein</fullName>
    </submittedName>
</protein>
<reference evidence="1 2" key="1">
    <citation type="submission" date="2013-07" db="EMBL/GenBank/DDBJ databases">
        <title>Comparative Genomic and Metabolomic Analysis of Twelve Strains of Pseudoalteromonas luteoviolacea.</title>
        <authorList>
            <person name="Vynne N.G."/>
            <person name="Mansson M."/>
            <person name="Gram L."/>
        </authorList>
    </citation>
    <scope>NUCLEOTIDE SEQUENCE [LARGE SCALE GENOMIC DNA]</scope>
    <source>
        <strain evidence="1 2">CPMOR-1</strain>
    </source>
</reference>
<dbReference type="AlphaFoldDB" id="A0A167LKU5"/>
<dbReference type="InterPro" id="IPR036868">
    <property type="entry name" value="TusA-like_sf"/>
</dbReference>
<name>A0A167LKU5_9GAMM</name>
<evidence type="ECO:0000313" key="1">
    <source>
        <dbReference type="EMBL" id="KZN64750.1"/>
    </source>
</evidence>
<evidence type="ECO:0000313" key="2">
    <source>
        <dbReference type="Proteomes" id="UP000076486"/>
    </source>
</evidence>
<accession>A0A167LKU5</accession>
<proteinExistence type="predicted"/>
<dbReference type="SUPFAM" id="SSF64307">
    <property type="entry name" value="SirA-like"/>
    <property type="match status" value="1"/>
</dbReference>
<dbReference type="PATRIC" id="fig|1365248.3.peg.1559"/>
<comment type="caution">
    <text evidence="1">The sequence shown here is derived from an EMBL/GenBank/DDBJ whole genome shotgun (WGS) entry which is preliminary data.</text>
</comment>